<keyword evidence="5" id="KW-0547">Nucleotide-binding</keyword>
<feature type="domain" description="PAC" evidence="15">
    <location>
        <begin position="36"/>
        <end position="86"/>
    </location>
</feature>
<dbReference type="PANTHER" id="PTHR43047">
    <property type="entry name" value="TWO-COMPONENT HISTIDINE PROTEIN KINASE"/>
    <property type="match status" value="1"/>
</dbReference>
<reference evidence="16 17" key="1">
    <citation type="submission" date="2018-12" db="EMBL/GenBank/DDBJ databases">
        <authorList>
            <consortium name="Pathogen Informatics"/>
        </authorList>
    </citation>
    <scope>NUCLEOTIDE SEQUENCE [LARGE SCALE GENOMIC DNA]</scope>
    <source>
        <strain evidence="16 17">NCTC9695</strain>
    </source>
</reference>
<dbReference type="CDD" id="cd16922">
    <property type="entry name" value="HATPase_EvgS-ArcB-TorS-like"/>
    <property type="match status" value="1"/>
</dbReference>
<comment type="catalytic activity">
    <reaction evidence="1">
        <text>ATP + protein L-histidine = ADP + protein N-phospho-L-histidine.</text>
        <dbReference type="EC" id="2.7.13.3"/>
    </reaction>
</comment>
<dbReference type="InterPro" id="IPR035965">
    <property type="entry name" value="PAS-like_dom_sf"/>
</dbReference>
<dbReference type="SMART" id="SM00387">
    <property type="entry name" value="HATPase_c"/>
    <property type="match status" value="1"/>
</dbReference>
<evidence type="ECO:0000313" key="17">
    <source>
        <dbReference type="Proteomes" id="UP000275777"/>
    </source>
</evidence>
<dbReference type="Gene3D" id="3.30.450.20">
    <property type="entry name" value="PAS domain"/>
    <property type="match status" value="1"/>
</dbReference>
<dbReference type="Pfam" id="PF02518">
    <property type="entry name" value="HATPase_c"/>
    <property type="match status" value="1"/>
</dbReference>
<sequence>MLPGQSVLDLIAPGEQDALMSIVLGDGDGDAGQLGQLQQLTAARADGSLFPLEMAITRMPELDGICFNMTLRDISARKAAEQELRRAHDQANAANQAKTAFLTTISHEIRTPMNGVLGMLELLQMSRLDEEQQDTLATARESAQLLLRLIDDILDFAKIEADQMEVVYAATPIRPLLQQVHSLYAQAAERKGLRMELEMDDALAGALRVDPLRLRQVLQNFLSNAVKFTATGSVKLRAAVEADDGRRQRLRFDVTDTGIGMDRDQLARLFQPFTQAESDTARHYGGAGLGLSISRRLATLMGGAVELQSELGLGTCASLLLSADIADAADIQPTLPPAPAPWPPTTRPPPCCWSRTTPPISSWRNCSWKSWATASNAPKTAPRPSRNGNAAVTSCC</sequence>
<dbReference type="EC" id="2.7.13.3" evidence="2"/>
<dbReference type="InterPro" id="IPR036097">
    <property type="entry name" value="HisK_dim/P_sf"/>
</dbReference>
<dbReference type="InterPro" id="IPR000014">
    <property type="entry name" value="PAS"/>
</dbReference>
<feature type="compositionally biased region" description="Polar residues" evidence="13">
    <location>
        <begin position="386"/>
        <end position="396"/>
    </location>
</feature>
<evidence type="ECO:0000259" key="14">
    <source>
        <dbReference type="PROSITE" id="PS50109"/>
    </source>
</evidence>
<name>A0A3S4IF84_CHRVL</name>
<dbReference type="AlphaFoldDB" id="A0A3S4IF84"/>
<evidence type="ECO:0000256" key="10">
    <source>
        <dbReference type="ARBA" id="ARBA00064003"/>
    </source>
</evidence>
<evidence type="ECO:0000259" key="15">
    <source>
        <dbReference type="PROSITE" id="PS50113"/>
    </source>
</evidence>
<keyword evidence="7" id="KW-0067">ATP-binding</keyword>
<evidence type="ECO:0000256" key="5">
    <source>
        <dbReference type="ARBA" id="ARBA00022741"/>
    </source>
</evidence>
<dbReference type="SMART" id="SM00388">
    <property type="entry name" value="HisKA"/>
    <property type="match status" value="1"/>
</dbReference>
<dbReference type="SUPFAM" id="SSF55785">
    <property type="entry name" value="PYP-like sensor domain (PAS domain)"/>
    <property type="match status" value="1"/>
</dbReference>
<evidence type="ECO:0000256" key="1">
    <source>
        <dbReference type="ARBA" id="ARBA00000085"/>
    </source>
</evidence>
<dbReference type="Gene3D" id="1.10.287.130">
    <property type="match status" value="1"/>
</dbReference>
<evidence type="ECO:0000256" key="11">
    <source>
        <dbReference type="ARBA" id="ARBA00068150"/>
    </source>
</evidence>
<evidence type="ECO:0000256" key="9">
    <source>
        <dbReference type="ARBA" id="ARBA00058004"/>
    </source>
</evidence>
<dbReference type="InterPro" id="IPR005467">
    <property type="entry name" value="His_kinase_dom"/>
</dbReference>
<gene>
    <name evidence="16" type="primary">luxQ_3</name>
    <name evidence="16" type="ORF">NCTC9695_02613</name>
</gene>
<evidence type="ECO:0000256" key="12">
    <source>
        <dbReference type="ARBA" id="ARBA00070152"/>
    </source>
</evidence>
<dbReference type="PROSITE" id="PS50109">
    <property type="entry name" value="HIS_KIN"/>
    <property type="match status" value="1"/>
</dbReference>
<evidence type="ECO:0000256" key="7">
    <source>
        <dbReference type="ARBA" id="ARBA00022840"/>
    </source>
</evidence>
<evidence type="ECO:0000256" key="4">
    <source>
        <dbReference type="ARBA" id="ARBA00022679"/>
    </source>
</evidence>
<evidence type="ECO:0000256" key="3">
    <source>
        <dbReference type="ARBA" id="ARBA00022553"/>
    </source>
</evidence>
<dbReference type="FunFam" id="1.10.287.130:FF:000002">
    <property type="entry name" value="Two-component osmosensing histidine kinase"/>
    <property type="match status" value="1"/>
</dbReference>
<evidence type="ECO:0000256" key="6">
    <source>
        <dbReference type="ARBA" id="ARBA00022777"/>
    </source>
</evidence>
<evidence type="ECO:0000313" key="16">
    <source>
        <dbReference type="EMBL" id="VEB42170.1"/>
    </source>
</evidence>
<accession>A0A3S4IF84</accession>
<organism evidence="16 17">
    <name type="scientific">Chromobacterium violaceum</name>
    <dbReference type="NCBI Taxonomy" id="536"/>
    <lineage>
        <taxon>Bacteria</taxon>
        <taxon>Pseudomonadati</taxon>
        <taxon>Pseudomonadota</taxon>
        <taxon>Betaproteobacteria</taxon>
        <taxon>Neisseriales</taxon>
        <taxon>Chromobacteriaceae</taxon>
        <taxon>Chromobacterium</taxon>
    </lineage>
</organism>
<dbReference type="EMBL" id="LR134182">
    <property type="protein sequence ID" value="VEB42170.1"/>
    <property type="molecule type" value="Genomic_DNA"/>
</dbReference>
<comment type="function">
    <text evidence="9">Member of the two-component regulatory system BvgS/BvgA. Phosphorylates BvgA via a four-step phosphorelay in response to environmental signals.</text>
</comment>
<evidence type="ECO:0000256" key="8">
    <source>
        <dbReference type="ARBA" id="ARBA00023012"/>
    </source>
</evidence>
<dbReference type="PRINTS" id="PR00344">
    <property type="entry name" value="BCTRLSENSOR"/>
</dbReference>
<dbReference type="Gene3D" id="3.30.565.10">
    <property type="entry name" value="Histidine kinase-like ATPase, C-terminal domain"/>
    <property type="match status" value="1"/>
</dbReference>
<dbReference type="PROSITE" id="PS50113">
    <property type="entry name" value="PAC"/>
    <property type="match status" value="1"/>
</dbReference>
<feature type="region of interest" description="Disordered" evidence="13">
    <location>
        <begin position="375"/>
        <end position="396"/>
    </location>
</feature>
<dbReference type="GO" id="GO:0005524">
    <property type="term" value="F:ATP binding"/>
    <property type="evidence" value="ECO:0007669"/>
    <property type="project" value="UniProtKB-KW"/>
</dbReference>
<evidence type="ECO:0000256" key="13">
    <source>
        <dbReference type="SAM" id="MobiDB-lite"/>
    </source>
</evidence>
<dbReference type="InterPro" id="IPR000700">
    <property type="entry name" value="PAS-assoc_C"/>
</dbReference>
<dbReference type="CDD" id="cd00082">
    <property type="entry name" value="HisKA"/>
    <property type="match status" value="1"/>
</dbReference>
<dbReference type="InterPro" id="IPR036890">
    <property type="entry name" value="HATPase_C_sf"/>
</dbReference>
<keyword evidence="6 16" id="KW-0418">Kinase</keyword>
<comment type="subunit">
    <text evidence="10">At low DSF concentrations, interacts with RpfF.</text>
</comment>
<dbReference type="GO" id="GO:0000155">
    <property type="term" value="F:phosphorelay sensor kinase activity"/>
    <property type="evidence" value="ECO:0007669"/>
    <property type="project" value="InterPro"/>
</dbReference>
<feature type="domain" description="Histidine kinase" evidence="14">
    <location>
        <begin position="104"/>
        <end position="325"/>
    </location>
</feature>
<proteinExistence type="predicted"/>
<keyword evidence="3" id="KW-0597">Phosphoprotein</keyword>
<dbReference type="Proteomes" id="UP000275777">
    <property type="component" value="Chromosome"/>
</dbReference>
<evidence type="ECO:0000256" key="2">
    <source>
        <dbReference type="ARBA" id="ARBA00012438"/>
    </source>
</evidence>
<dbReference type="InterPro" id="IPR003661">
    <property type="entry name" value="HisK_dim/P_dom"/>
</dbReference>
<dbReference type="InterPro" id="IPR004358">
    <property type="entry name" value="Sig_transdc_His_kin-like_C"/>
</dbReference>
<dbReference type="InterPro" id="IPR003594">
    <property type="entry name" value="HATPase_dom"/>
</dbReference>
<keyword evidence="4 16" id="KW-0808">Transferase</keyword>
<dbReference type="Pfam" id="PF00512">
    <property type="entry name" value="HisKA"/>
    <property type="match status" value="1"/>
</dbReference>
<dbReference type="PANTHER" id="PTHR43047:SF78">
    <property type="entry name" value="SENSORY_REGULATORY PROTEIN RPFC"/>
    <property type="match status" value="1"/>
</dbReference>
<dbReference type="SUPFAM" id="SSF47384">
    <property type="entry name" value="Homodimeric domain of signal transducing histidine kinase"/>
    <property type="match status" value="1"/>
</dbReference>
<dbReference type="SUPFAM" id="SSF55874">
    <property type="entry name" value="ATPase domain of HSP90 chaperone/DNA topoisomerase II/histidine kinase"/>
    <property type="match status" value="1"/>
</dbReference>
<dbReference type="NCBIfam" id="TIGR00229">
    <property type="entry name" value="sensory_box"/>
    <property type="match status" value="1"/>
</dbReference>
<protein>
    <recommendedName>
        <fullName evidence="11">Sensory/regulatory protein RpfC</fullName>
        <ecNumber evidence="2">2.7.13.3</ecNumber>
    </recommendedName>
    <alternativeName>
        <fullName evidence="12">Virulence sensor protein BvgS</fullName>
    </alternativeName>
</protein>
<dbReference type="FunFam" id="3.30.565.10:FF:000010">
    <property type="entry name" value="Sensor histidine kinase RcsC"/>
    <property type="match status" value="1"/>
</dbReference>
<keyword evidence="8" id="KW-0902">Two-component regulatory system</keyword>